<gene>
    <name evidence="2" type="ORF">GKE97_16820</name>
</gene>
<sequence length="141" mass="15516">MEELTMNDTEKKTTTEGAERPAGAAEAVTNEPAQEAAEKPAEGNTGVYTHVFKKPFEYEGKTYTELTFNFERLSGRDMVSIETEMQMNNEYALAPEISRSFQGKMAAKAAGIGSDVLEAMPLKDFNKITNAARSFLIDTGF</sequence>
<feature type="region of interest" description="Disordered" evidence="1">
    <location>
        <begin position="1"/>
        <end position="44"/>
    </location>
</feature>
<feature type="compositionally biased region" description="Low complexity" evidence="1">
    <location>
        <begin position="20"/>
        <end position="35"/>
    </location>
</feature>
<evidence type="ECO:0000313" key="3">
    <source>
        <dbReference type="Proteomes" id="UP000434475"/>
    </source>
</evidence>
<dbReference type="EMBL" id="WKPR01000020">
    <property type="protein sequence ID" value="MSB21169.1"/>
    <property type="molecule type" value="Genomic_DNA"/>
</dbReference>
<name>A0A6I2R5T1_FLAPL</name>
<dbReference type="InterPro" id="IPR019289">
    <property type="entry name" value="Phage_tail_E/E"/>
</dbReference>
<dbReference type="Proteomes" id="UP000434475">
    <property type="component" value="Unassembled WGS sequence"/>
</dbReference>
<dbReference type="AlphaFoldDB" id="A0A6I2R5T1"/>
<dbReference type="Pfam" id="PF10109">
    <property type="entry name" value="Phage_TAC_7"/>
    <property type="match status" value="1"/>
</dbReference>
<evidence type="ECO:0000313" key="2">
    <source>
        <dbReference type="EMBL" id="MSB21169.1"/>
    </source>
</evidence>
<organism evidence="2 3">
    <name type="scientific">Flavonifractor plautii</name>
    <name type="common">Fusobacterium plautii</name>
    <dbReference type="NCBI Taxonomy" id="292800"/>
    <lineage>
        <taxon>Bacteria</taxon>
        <taxon>Bacillati</taxon>
        <taxon>Bacillota</taxon>
        <taxon>Clostridia</taxon>
        <taxon>Eubacteriales</taxon>
        <taxon>Oscillospiraceae</taxon>
        <taxon>Flavonifractor</taxon>
    </lineage>
</organism>
<accession>A0A6I2R5T1</accession>
<feature type="compositionally biased region" description="Basic and acidic residues" evidence="1">
    <location>
        <begin position="8"/>
        <end position="19"/>
    </location>
</feature>
<proteinExistence type="predicted"/>
<reference evidence="2 3" key="1">
    <citation type="journal article" date="2019" name="Nat. Med.">
        <title>A library of human gut bacterial isolates paired with longitudinal multiomics data enables mechanistic microbiome research.</title>
        <authorList>
            <person name="Poyet M."/>
            <person name="Groussin M."/>
            <person name="Gibbons S.M."/>
            <person name="Avila-Pacheco J."/>
            <person name="Jiang X."/>
            <person name="Kearney S.M."/>
            <person name="Perrotta A.R."/>
            <person name="Berdy B."/>
            <person name="Zhao S."/>
            <person name="Lieberman T.D."/>
            <person name="Swanson P.K."/>
            <person name="Smith M."/>
            <person name="Roesemann S."/>
            <person name="Alexander J.E."/>
            <person name="Rich S.A."/>
            <person name="Livny J."/>
            <person name="Vlamakis H."/>
            <person name="Clish C."/>
            <person name="Bullock K."/>
            <person name="Deik A."/>
            <person name="Scott J."/>
            <person name="Pierce K.A."/>
            <person name="Xavier R.J."/>
            <person name="Alm E.J."/>
        </authorList>
    </citation>
    <scope>NUCLEOTIDE SEQUENCE [LARGE SCALE GENOMIC DNA]</scope>
    <source>
        <strain evidence="2 3">BIOML-A2</strain>
    </source>
</reference>
<comment type="caution">
    <text evidence="2">The sequence shown here is derived from an EMBL/GenBank/DDBJ whole genome shotgun (WGS) entry which is preliminary data.</text>
</comment>
<evidence type="ECO:0000256" key="1">
    <source>
        <dbReference type="SAM" id="MobiDB-lite"/>
    </source>
</evidence>
<protein>
    <submittedName>
        <fullName evidence="2">Phage tail assembly protein</fullName>
    </submittedName>
</protein>